<accession>A0ABZ0IR32</accession>
<keyword evidence="3" id="KW-1185">Reference proteome</keyword>
<name>A0ABZ0IR32_9BACT</name>
<proteinExistence type="predicted"/>
<dbReference type="SUPFAM" id="SSF49344">
    <property type="entry name" value="CBD9-like"/>
    <property type="match status" value="1"/>
</dbReference>
<evidence type="ECO:0000313" key="2">
    <source>
        <dbReference type="EMBL" id="WOK07513.1"/>
    </source>
</evidence>
<dbReference type="Proteomes" id="UP001302349">
    <property type="component" value="Chromosome"/>
</dbReference>
<gene>
    <name evidence="2" type="ORF">RT717_02610</name>
</gene>
<dbReference type="Gene3D" id="2.60.40.1190">
    <property type="match status" value="1"/>
</dbReference>
<dbReference type="EMBL" id="CP136051">
    <property type="protein sequence ID" value="WOK07513.1"/>
    <property type="molecule type" value="Genomic_DNA"/>
</dbReference>
<feature type="domain" description="DUF5916" evidence="1">
    <location>
        <begin position="371"/>
        <end position="699"/>
    </location>
</feature>
<protein>
    <submittedName>
        <fullName evidence="2">DUF5916 domain-containing protein</fullName>
    </submittedName>
</protein>
<reference evidence="2 3" key="1">
    <citation type="journal article" date="2023" name="Microbiol. Resour. Announc.">
        <title>Complete Genome Sequence of Imperialibacter roseus strain P4T.</title>
        <authorList>
            <person name="Tizabi D.R."/>
            <person name="Bachvaroff T."/>
            <person name="Hill R.T."/>
        </authorList>
    </citation>
    <scope>NUCLEOTIDE SEQUENCE [LARGE SCALE GENOMIC DNA]</scope>
    <source>
        <strain evidence="2 3">P4T</strain>
    </source>
</reference>
<organism evidence="2 3">
    <name type="scientific">Imperialibacter roseus</name>
    <dbReference type="NCBI Taxonomy" id="1324217"/>
    <lineage>
        <taxon>Bacteria</taxon>
        <taxon>Pseudomonadati</taxon>
        <taxon>Bacteroidota</taxon>
        <taxon>Cytophagia</taxon>
        <taxon>Cytophagales</taxon>
        <taxon>Flammeovirgaceae</taxon>
        <taxon>Imperialibacter</taxon>
    </lineage>
</organism>
<dbReference type="Pfam" id="PF19313">
    <property type="entry name" value="DUF5916"/>
    <property type="match status" value="2"/>
</dbReference>
<evidence type="ECO:0000313" key="3">
    <source>
        <dbReference type="Proteomes" id="UP001302349"/>
    </source>
</evidence>
<dbReference type="CDD" id="cd09618">
    <property type="entry name" value="CBM9_like_2"/>
    <property type="match status" value="1"/>
</dbReference>
<dbReference type="InterPro" id="IPR045670">
    <property type="entry name" value="DUF5916"/>
</dbReference>
<evidence type="ECO:0000259" key="1">
    <source>
        <dbReference type="Pfam" id="PF19313"/>
    </source>
</evidence>
<dbReference type="RefSeq" id="WP_317490191.1">
    <property type="nucleotide sequence ID" value="NZ_CP136051.1"/>
</dbReference>
<feature type="domain" description="DUF5916" evidence="1">
    <location>
        <begin position="239"/>
        <end position="337"/>
    </location>
</feature>
<sequence length="731" mass="83779">MKHFLLLVTLFSLTWHVTLAQKKNEDYKLHIQKASSPIVIDGAMDEQAWLDADVATDFFSILPMDTSFAKVRTDVRMTYDEHTLYLIATCFHGPIEGPYYVESLRRDFSFGKNDNFLLFMDPFDDQTNGFSFGANAAGAQWDGIMYNGGSVDLSWDNKWTSAVKNYDDRYVFEMAVPFKSIRYKNGITNWGINFSRLDLKTTEKSSWAPVPRQFPSASLAYTGILVWDQPPPAAGPNISVIPYTLGRVTKNYEEGTDADVTGDVGADAKIALTSSLNLDLTINPDFSQVDVDRQVTNLDRFELFFPERRQFFLENGDLFANFGYSSIRPFFSRRVGLGVPIQFGARLSGRINRNWRIGLMDMQTGKVEKTALPSQNFAVMALQRRVFARSNIGFLFVNKESINYTPDLSSDKPVYSQYNRNMGLEYNLATSNNKLTGKALFLKSFSPDVKGQDFTQAANLQYSGRKLTVAWQHEYVGKNFTAEAGYVPRKNFIRLSPQVSYNFFPKGKLLLSHGPTLGTYTVFKPDFYLTDNTLFGSYNFVFRKQEKFTVWRGYDYVELLFPFDPTNSGKDSLQTGSKHNWASWGTEFSSRPQSVFTYGFSTRYGGYYNDGTRFNFTTDIGYRFQPYVSIALSSSYNKIVMSEPWNTTKFWLIGPRLDVTMTNKLYLTGFLQYNDQQDNVNLNARIQWRYAPASDLFIVYTDNYLPTPYEPGLFNVKNRAIVLKFTYWWNI</sequence>